<evidence type="ECO:0000313" key="3">
    <source>
        <dbReference type="Proteomes" id="UP000198929"/>
    </source>
</evidence>
<organism evidence="2 3">
    <name type="scientific">Corynebacterium cystitidis DSM 20524</name>
    <dbReference type="NCBI Taxonomy" id="1121357"/>
    <lineage>
        <taxon>Bacteria</taxon>
        <taxon>Bacillati</taxon>
        <taxon>Actinomycetota</taxon>
        <taxon>Actinomycetes</taxon>
        <taxon>Mycobacteriales</taxon>
        <taxon>Corynebacteriaceae</taxon>
        <taxon>Corynebacterium</taxon>
    </lineage>
</organism>
<proteinExistence type="predicted"/>
<dbReference type="RefSeq" id="WP_092258257.1">
    <property type="nucleotide sequence ID" value="NZ_CP047199.1"/>
</dbReference>
<dbReference type="Pfam" id="PF12730">
    <property type="entry name" value="ABC2_membrane_4"/>
    <property type="match status" value="1"/>
</dbReference>
<feature type="transmembrane region" description="Helical" evidence="1">
    <location>
        <begin position="223"/>
        <end position="240"/>
    </location>
</feature>
<reference evidence="3" key="1">
    <citation type="submission" date="2016-10" db="EMBL/GenBank/DDBJ databases">
        <authorList>
            <person name="Varghese N."/>
            <person name="Submissions S."/>
        </authorList>
    </citation>
    <scope>NUCLEOTIDE SEQUENCE [LARGE SCALE GENOMIC DNA]</scope>
    <source>
        <strain evidence="3">DSM 20524</strain>
    </source>
</reference>
<feature type="transmembrane region" description="Helical" evidence="1">
    <location>
        <begin position="106"/>
        <end position="133"/>
    </location>
</feature>
<keyword evidence="1" id="KW-1133">Transmembrane helix</keyword>
<protein>
    <recommendedName>
        <fullName evidence="4">ABC-2 type transport system permease protein</fullName>
    </recommendedName>
</protein>
<keyword evidence="3" id="KW-1185">Reference proteome</keyword>
<dbReference type="STRING" id="1121357.SAMN05661109_01416"/>
<dbReference type="AlphaFoldDB" id="A0A1H9TDP3"/>
<keyword evidence="1" id="KW-0812">Transmembrane</keyword>
<evidence type="ECO:0008006" key="4">
    <source>
        <dbReference type="Google" id="ProtNLM"/>
    </source>
</evidence>
<feature type="transmembrane region" description="Helical" evidence="1">
    <location>
        <begin position="139"/>
        <end position="161"/>
    </location>
</feature>
<keyword evidence="1" id="KW-0472">Membrane</keyword>
<dbReference type="EMBL" id="FOGQ01000005">
    <property type="protein sequence ID" value="SER94939.1"/>
    <property type="molecule type" value="Genomic_DNA"/>
</dbReference>
<gene>
    <name evidence="2" type="ORF">SAMN05661109_01416</name>
</gene>
<feature type="transmembrane region" description="Helical" evidence="1">
    <location>
        <begin position="52"/>
        <end position="74"/>
    </location>
</feature>
<feature type="transmembrane region" description="Helical" evidence="1">
    <location>
        <begin position="173"/>
        <end position="203"/>
    </location>
</feature>
<evidence type="ECO:0000313" key="2">
    <source>
        <dbReference type="EMBL" id="SER94939.1"/>
    </source>
</evidence>
<evidence type="ECO:0000256" key="1">
    <source>
        <dbReference type="SAM" id="Phobius"/>
    </source>
</evidence>
<name>A0A1H9TDP3_9CORY</name>
<dbReference type="Proteomes" id="UP000198929">
    <property type="component" value="Unassembled WGS sequence"/>
</dbReference>
<accession>A0A1H9TDP3</accession>
<sequence>MRTLLIEYAKLKRSRILVLTLGLSAVIVMMSSMGFGRDDQVASFVAEPEQMWAGHLVGYIVIYALITPLQLAIIASRLADLEHLAHGWRLNAIVGTPPGDLLGIKFFVLGSLTLLAKVVEATLLVAIPVLVGAPPPPNLATIAVTCLALYGTALAIGAVFISCATLVESQLVVLGLGVVGGMLANAAMLSPVWVAAINPFGYFAMVTPYTFAEGGVVPVTPNWLAWGCYLGLALGFMAVLSRRINRKEI</sequence>